<name>A0A1T5H1E2_9BACT</name>
<proteinExistence type="predicted"/>
<reference evidence="1 2" key="1">
    <citation type="submission" date="2017-02" db="EMBL/GenBank/DDBJ databases">
        <authorList>
            <person name="Peterson S.W."/>
        </authorList>
    </citation>
    <scope>NUCLEOTIDE SEQUENCE [LARGE SCALE GENOMIC DNA]</scope>
    <source>
        <strain evidence="1 2">DSM 24412</strain>
    </source>
</reference>
<sequence length="89" mass="10326">MSFVIRKTQSTLSFIETFVPPLCSLWLKSHYVSHLRRAGDNGIHFYINIYHREGFLYYTISIFNLKPLSINPQLSTITPVPPKLQTSKL</sequence>
<keyword evidence="2" id="KW-1185">Reference proteome</keyword>
<accession>A0A1T5H1E2</accession>
<dbReference type="Proteomes" id="UP000191055">
    <property type="component" value="Unassembled WGS sequence"/>
</dbReference>
<evidence type="ECO:0000313" key="1">
    <source>
        <dbReference type="EMBL" id="SKC14475.1"/>
    </source>
</evidence>
<dbReference type="AlphaFoldDB" id="A0A1T5H1E2"/>
<dbReference type="EMBL" id="FUYV01000011">
    <property type="protein sequence ID" value="SKC14475.1"/>
    <property type="molecule type" value="Genomic_DNA"/>
</dbReference>
<evidence type="ECO:0000313" key="2">
    <source>
        <dbReference type="Proteomes" id="UP000191055"/>
    </source>
</evidence>
<gene>
    <name evidence="1" type="ORF">SAMN03080601_02029</name>
</gene>
<organism evidence="1 2">
    <name type="scientific">Alkalitalea saponilacus</name>
    <dbReference type="NCBI Taxonomy" id="889453"/>
    <lineage>
        <taxon>Bacteria</taxon>
        <taxon>Pseudomonadati</taxon>
        <taxon>Bacteroidota</taxon>
        <taxon>Bacteroidia</taxon>
        <taxon>Marinilabiliales</taxon>
        <taxon>Marinilabiliaceae</taxon>
        <taxon>Alkalitalea</taxon>
    </lineage>
</organism>
<protein>
    <submittedName>
        <fullName evidence="1">Uncharacterized protein</fullName>
    </submittedName>
</protein>